<dbReference type="GO" id="GO:0016491">
    <property type="term" value="F:oxidoreductase activity"/>
    <property type="evidence" value="ECO:0007669"/>
    <property type="project" value="InterPro"/>
</dbReference>
<accession>A0A381YZX6</accession>
<dbReference type="PANTHER" id="PTHR42852">
    <property type="entry name" value="THIOL:DISULFIDE INTERCHANGE PROTEIN DSBE"/>
    <property type="match status" value="1"/>
</dbReference>
<evidence type="ECO:0000256" key="2">
    <source>
        <dbReference type="ARBA" id="ARBA00022748"/>
    </source>
</evidence>
<sequence length="186" mass="21576">MIRIFPILPFLLSSFLWGQGTISNVRLKMLDGNYAKLYDFLKDGPMIIDFWATWCEPCKKQMNHLNNFHNHFSESGFKVLTINTDTPKSMSKVKSYVRSKKFDFMVAVDPNNQIMKKMGVKLMPTTILLDKNGSIIYRHQGYLPGDEVNILKHITDHFDSAGIPYAEYDLEQTKDTKKKKKVEVDF</sequence>
<feature type="domain" description="Thioredoxin" evidence="3">
    <location>
        <begin position="16"/>
        <end position="159"/>
    </location>
</feature>
<organism evidence="4">
    <name type="scientific">marine metagenome</name>
    <dbReference type="NCBI Taxonomy" id="408172"/>
    <lineage>
        <taxon>unclassified sequences</taxon>
        <taxon>metagenomes</taxon>
        <taxon>ecological metagenomes</taxon>
    </lineage>
</organism>
<dbReference type="SUPFAM" id="SSF52833">
    <property type="entry name" value="Thioredoxin-like"/>
    <property type="match status" value="1"/>
</dbReference>
<name>A0A381YZX6_9ZZZZ</name>
<reference evidence="4" key="1">
    <citation type="submission" date="2018-05" db="EMBL/GenBank/DDBJ databases">
        <authorList>
            <person name="Lanie J.A."/>
            <person name="Ng W.-L."/>
            <person name="Kazmierczak K.M."/>
            <person name="Andrzejewski T.M."/>
            <person name="Davidsen T.M."/>
            <person name="Wayne K.J."/>
            <person name="Tettelin H."/>
            <person name="Glass J.I."/>
            <person name="Rusch D."/>
            <person name="Podicherti R."/>
            <person name="Tsui H.-C.T."/>
            <person name="Winkler M.E."/>
        </authorList>
    </citation>
    <scope>NUCLEOTIDE SEQUENCE</scope>
</reference>
<dbReference type="CDD" id="cd02966">
    <property type="entry name" value="TlpA_like_family"/>
    <property type="match status" value="1"/>
</dbReference>
<dbReference type="InterPro" id="IPR050553">
    <property type="entry name" value="Thioredoxin_ResA/DsbE_sf"/>
</dbReference>
<comment type="subcellular location">
    <subcellularLocation>
        <location evidence="1">Cell envelope</location>
    </subcellularLocation>
</comment>
<dbReference type="GO" id="GO:0017004">
    <property type="term" value="P:cytochrome complex assembly"/>
    <property type="evidence" value="ECO:0007669"/>
    <property type="project" value="UniProtKB-KW"/>
</dbReference>
<protein>
    <recommendedName>
        <fullName evidence="3">Thioredoxin domain-containing protein</fullName>
    </recommendedName>
</protein>
<gene>
    <name evidence="4" type="ORF">METZ01_LOCUS134881</name>
</gene>
<dbReference type="AlphaFoldDB" id="A0A381YZX6"/>
<dbReference type="PROSITE" id="PS51352">
    <property type="entry name" value="THIOREDOXIN_2"/>
    <property type="match status" value="1"/>
</dbReference>
<dbReference type="Gene3D" id="3.40.30.10">
    <property type="entry name" value="Glutaredoxin"/>
    <property type="match status" value="1"/>
</dbReference>
<evidence type="ECO:0000313" key="4">
    <source>
        <dbReference type="EMBL" id="SVA82027.1"/>
    </source>
</evidence>
<dbReference type="PANTHER" id="PTHR42852:SF17">
    <property type="entry name" value="THIOREDOXIN-LIKE PROTEIN HI_1115"/>
    <property type="match status" value="1"/>
</dbReference>
<dbReference type="EMBL" id="UINC01019379">
    <property type="protein sequence ID" value="SVA82027.1"/>
    <property type="molecule type" value="Genomic_DNA"/>
</dbReference>
<dbReference type="GO" id="GO:0030313">
    <property type="term" value="C:cell envelope"/>
    <property type="evidence" value="ECO:0007669"/>
    <property type="project" value="UniProtKB-SubCell"/>
</dbReference>
<dbReference type="PROSITE" id="PS00194">
    <property type="entry name" value="THIOREDOXIN_1"/>
    <property type="match status" value="1"/>
</dbReference>
<evidence type="ECO:0000259" key="3">
    <source>
        <dbReference type="PROSITE" id="PS51352"/>
    </source>
</evidence>
<evidence type="ECO:0000256" key="1">
    <source>
        <dbReference type="ARBA" id="ARBA00004196"/>
    </source>
</evidence>
<dbReference type="Pfam" id="PF08534">
    <property type="entry name" value="Redoxin"/>
    <property type="match status" value="1"/>
</dbReference>
<proteinExistence type="predicted"/>
<dbReference type="InterPro" id="IPR017937">
    <property type="entry name" value="Thioredoxin_CS"/>
</dbReference>
<keyword evidence="2" id="KW-0201">Cytochrome c-type biogenesis</keyword>
<dbReference type="InterPro" id="IPR036249">
    <property type="entry name" value="Thioredoxin-like_sf"/>
</dbReference>
<dbReference type="InterPro" id="IPR013766">
    <property type="entry name" value="Thioredoxin_domain"/>
</dbReference>
<dbReference type="InterPro" id="IPR013740">
    <property type="entry name" value="Redoxin"/>
</dbReference>